<organism evidence="2 3">
    <name type="scientific">Marasmius tenuissimus</name>
    <dbReference type="NCBI Taxonomy" id="585030"/>
    <lineage>
        <taxon>Eukaryota</taxon>
        <taxon>Fungi</taxon>
        <taxon>Dikarya</taxon>
        <taxon>Basidiomycota</taxon>
        <taxon>Agaricomycotina</taxon>
        <taxon>Agaricomycetes</taxon>
        <taxon>Agaricomycetidae</taxon>
        <taxon>Agaricales</taxon>
        <taxon>Marasmiineae</taxon>
        <taxon>Marasmiaceae</taxon>
        <taxon>Marasmius</taxon>
    </lineage>
</organism>
<evidence type="ECO:0000256" key="1">
    <source>
        <dbReference type="SAM" id="MobiDB-lite"/>
    </source>
</evidence>
<evidence type="ECO:0000313" key="2">
    <source>
        <dbReference type="EMBL" id="KAL0058248.1"/>
    </source>
</evidence>
<feature type="compositionally biased region" description="Basic and acidic residues" evidence="1">
    <location>
        <begin position="71"/>
        <end position="86"/>
    </location>
</feature>
<gene>
    <name evidence="2" type="ORF">AAF712_015087</name>
</gene>
<accession>A0ABR2ZBS4</accession>
<reference evidence="2 3" key="1">
    <citation type="submission" date="2024-05" db="EMBL/GenBank/DDBJ databases">
        <title>A draft genome resource for the thread blight pathogen Marasmius tenuissimus strain MS-2.</title>
        <authorList>
            <person name="Yulfo-Soto G.E."/>
            <person name="Baruah I.K."/>
            <person name="Amoako-Attah I."/>
            <person name="Bukari Y."/>
            <person name="Meinhardt L.W."/>
            <person name="Bailey B.A."/>
            <person name="Cohen S.P."/>
        </authorList>
    </citation>
    <scope>NUCLEOTIDE SEQUENCE [LARGE SCALE GENOMIC DNA]</scope>
    <source>
        <strain evidence="2 3">MS-2</strain>
    </source>
</reference>
<sequence length="194" mass="21727">MSHWSSKCPQWKAQHMVKRHKKMYPDYVYRPSNPKHMRSDRGNEKSMKGKNVENEEPVPVTENQTSGKSHSKVDRDESNAPKEPAKSVRTMALPSPLQPVEPKVNMDSVYPGDMIKPPPGFKGAGLGGLLLKLRNDFSPPRFRVNRTLEASTRGLESRDIAQADSDICFTTTPEGDTVRYGKEAWTNELSSGST</sequence>
<feature type="compositionally biased region" description="Basic and acidic residues" evidence="1">
    <location>
        <begin position="37"/>
        <end position="53"/>
    </location>
</feature>
<comment type="caution">
    <text evidence="2">The sequence shown here is derived from an EMBL/GenBank/DDBJ whole genome shotgun (WGS) entry which is preliminary data.</text>
</comment>
<dbReference type="Proteomes" id="UP001437256">
    <property type="component" value="Unassembled WGS sequence"/>
</dbReference>
<protein>
    <submittedName>
        <fullName evidence="2">Uncharacterized protein</fullName>
    </submittedName>
</protein>
<proteinExistence type="predicted"/>
<name>A0ABR2ZBS4_9AGAR</name>
<keyword evidence="3" id="KW-1185">Reference proteome</keyword>
<evidence type="ECO:0000313" key="3">
    <source>
        <dbReference type="Proteomes" id="UP001437256"/>
    </source>
</evidence>
<dbReference type="EMBL" id="JBBXMP010000343">
    <property type="protein sequence ID" value="KAL0058248.1"/>
    <property type="molecule type" value="Genomic_DNA"/>
</dbReference>
<feature type="region of interest" description="Disordered" evidence="1">
    <location>
        <begin position="1"/>
        <end position="105"/>
    </location>
</feature>